<dbReference type="RefSeq" id="WP_015358620.1">
    <property type="nucleotide sequence ID" value="NZ_CP014672.1"/>
</dbReference>
<dbReference type="InterPro" id="IPR011008">
    <property type="entry name" value="Dimeric_a/b-barrel"/>
</dbReference>
<dbReference type="InterPro" id="IPR036390">
    <property type="entry name" value="WH_DNA-bd_sf"/>
</dbReference>
<accession>A0A1B1YC49</accession>
<dbReference type="SUPFAM" id="SSF54909">
    <property type="entry name" value="Dimeric alpha+beta barrel"/>
    <property type="match status" value="1"/>
</dbReference>
<evidence type="ECO:0000259" key="1">
    <source>
        <dbReference type="Pfam" id="PF01037"/>
    </source>
</evidence>
<name>A0A1B1YC49_THEST</name>
<dbReference type="EMBL" id="CP014672">
    <property type="protein sequence ID" value="ANW98335.1"/>
    <property type="molecule type" value="Genomic_DNA"/>
</dbReference>
<reference evidence="2 3" key="1">
    <citation type="submission" date="2016-02" db="EMBL/GenBank/DDBJ databases">
        <title>Comparison of Clostridium stercorarium subspecies using comparative genomics and transcriptomics.</title>
        <authorList>
            <person name="Schellenberg J."/>
            <person name="Thallinger G."/>
            <person name="Levin D.B."/>
            <person name="Zhang X."/>
            <person name="Alvare G."/>
            <person name="Fristensky B."/>
            <person name="Sparling R."/>
        </authorList>
    </citation>
    <scope>NUCLEOTIDE SEQUENCE [LARGE SCALE GENOMIC DNA]</scope>
    <source>
        <strain evidence="2 3">DSM 2910</strain>
    </source>
</reference>
<dbReference type="Pfam" id="PF01037">
    <property type="entry name" value="AsnC_trans_reg"/>
    <property type="match status" value="1"/>
</dbReference>
<evidence type="ECO:0000313" key="2">
    <source>
        <dbReference type="EMBL" id="ANW98335.1"/>
    </source>
</evidence>
<dbReference type="Pfam" id="PF13412">
    <property type="entry name" value="HTH_24"/>
    <property type="match status" value="1"/>
</dbReference>
<dbReference type="PANTHER" id="PTHR43413">
    <property type="entry name" value="TRANSCRIPTIONAL REGULATOR, ASNC FAMILY"/>
    <property type="match status" value="1"/>
</dbReference>
<dbReference type="Gene3D" id="3.30.70.920">
    <property type="match status" value="1"/>
</dbReference>
<protein>
    <submittedName>
        <fullName evidence="2">AsnC family transcriptional regulator</fullName>
    </submittedName>
</protein>
<dbReference type="Gene3D" id="1.10.10.10">
    <property type="entry name" value="Winged helix-like DNA-binding domain superfamily/Winged helix DNA-binding domain"/>
    <property type="match status" value="1"/>
</dbReference>
<proteinExistence type="predicted"/>
<sequence>MYNEILQILSKNSRLTNEQIAVMLGKTEEEVARAIKEMEEKNIILGYPALIDWEKTDNDIVTAYIEVKVTPQRDKGFDDVAEKIYQFSQVKSCSLMSGSFDLFVVVEGKSMKDVALFVAEKLATIDSVLSTSTHFVLKKYKDKGVIFNQNRKDVREAVVL</sequence>
<gene>
    <name evidence="2" type="ORF">CSTERTH_04420</name>
</gene>
<organism evidence="2 3">
    <name type="scientific">Thermoclostridium stercorarium subsp. thermolacticum DSM 2910</name>
    <dbReference type="NCBI Taxonomy" id="1121336"/>
    <lineage>
        <taxon>Bacteria</taxon>
        <taxon>Bacillati</taxon>
        <taxon>Bacillota</taxon>
        <taxon>Clostridia</taxon>
        <taxon>Eubacteriales</taxon>
        <taxon>Oscillospiraceae</taxon>
        <taxon>Thermoclostridium</taxon>
    </lineage>
</organism>
<dbReference type="InterPro" id="IPR036388">
    <property type="entry name" value="WH-like_DNA-bd_sf"/>
</dbReference>
<dbReference type="InterPro" id="IPR019888">
    <property type="entry name" value="Tscrpt_reg_AsnC-like"/>
</dbReference>
<dbReference type="SUPFAM" id="SSF46785">
    <property type="entry name" value="Winged helix' DNA-binding domain"/>
    <property type="match status" value="1"/>
</dbReference>
<evidence type="ECO:0000313" key="3">
    <source>
        <dbReference type="Proteomes" id="UP000092971"/>
    </source>
</evidence>
<dbReference type="OrthoDB" id="66249at2"/>
<dbReference type="InterPro" id="IPR019887">
    <property type="entry name" value="Tscrpt_reg_AsnC/Lrp_C"/>
</dbReference>
<dbReference type="SMART" id="SM00344">
    <property type="entry name" value="HTH_ASNC"/>
    <property type="match status" value="1"/>
</dbReference>
<dbReference type="AlphaFoldDB" id="A0A1B1YC49"/>
<dbReference type="InterPro" id="IPR050684">
    <property type="entry name" value="HTH-Siroheme_Decarb"/>
</dbReference>
<dbReference type="Proteomes" id="UP000092971">
    <property type="component" value="Chromosome"/>
</dbReference>
<dbReference type="PANTHER" id="PTHR43413:SF7">
    <property type="entry name" value="HTH-TYPE TRANSCRIPTIONAL REGULATOR PTR2"/>
    <property type="match status" value="1"/>
</dbReference>
<feature type="domain" description="Transcription regulator AsnC/Lrp ligand binding" evidence="1">
    <location>
        <begin position="65"/>
        <end position="138"/>
    </location>
</feature>